<dbReference type="PROSITE" id="PS50011">
    <property type="entry name" value="PROTEIN_KINASE_DOM"/>
    <property type="match status" value="1"/>
</dbReference>
<dbReference type="SMART" id="SM00220">
    <property type="entry name" value="S_TKc"/>
    <property type="match status" value="1"/>
</dbReference>
<evidence type="ECO:0000256" key="7">
    <source>
        <dbReference type="ARBA" id="ARBA00049014"/>
    </source>
</evidence>
<dbReference type="Gene3D" id="1.10.510.10">
    <property type="entry name" value="Transferase(Phosphotransferase) domain 1"/>
    <property type="match status" value="1"/>
</dbReference>
<accession>A0ABY4YH00</accession>
<feature type="compositionally biased region" description="Low complexity" evidence="10">
    <location>
        <begin position="286"/>
        <end position="299"/>
    </location>
</feature>
<dbReference type="PANTHER" id="PTHR48013">
    <property type="entry name" value="DUAL SPECIFICITY MITOGEN-ACTIVATED PROTEIN KINASE KINASE 5-RELATED"/>
    <property type="match status" value="1"/>
</dbReference>
<gene>
    <name evidence="13" type="ORF">NF557_13120</name>
</gene>
<evidence type="ECO:0000256" key="5">
    <source>
        <dbReference type="ARBA" id="ARBA00038035"/>
    </source>
</evidence>
<name>A0ABY4YH00_9MICO</name>
<reference evidence="13" key="1">
    <citation type="submission" date="2022-06" db="EMBL/GenBank/DDBJ databases">
        <title>Ornithinimicrobium JY.X270.</title>
        <authorList>
            <person name="Huang Y."/>
        </authorList>
    </citation>
    <scope>NUCLEOTIDE SEQUENCE</scope>
    <source>
        <strain evidence="13">JY.X270</strain>
    </source>
</reference>
<comment type="similarity">
    <text evidence="5">Belongs to the protein kinase superfamily. STE Ser/Thr protein kinase family. MAP kinase kinase subfamily.</text>
</comment>
<dbReference type="GO" id="GO:0004674">
    <property type="term" value="F:protein serine/threonine kinase activity"/>
    <property type="evidence" value="ECO:0007669"/>
    <property type="project" value="UniProtKB-KW"/>
</dbReference>
<keyword evidence="3 13" id="KW-0418">Kinase</keyword>
<evidence type="ECO:0000313" key="13">
    <source>
        <dbReference type="EMBL" id="USQ75545.1"/>
    </source>
</evidence>
<feature type="transmembrane region" description="Helical" evidence="11">
    <location>
        <begin position="308"/>
        <end position="332"/>
    </location>
</feature>
<keyword evidence="11" id="KW-0812">Transmembrane</keyword>
<keyword evidence="13" id="KW-0723">Serine/threonine-protein kinase</keyword>
<evidence type="ECO:0000256" key="1">
    <source>
        <dbReference type="ARBA" id="ARBA00022679"/>
    </source>
</evidence>
<dbReference type="InterPro" id="IPR008271">
    <property type="entry name" value="Ser/Thr_kinase_AS"/>
</dbReference>
<comment type="catalytic activity">
    <reaction evidence="9">
        <text>L-tyrosyl-[protein] + ATP = O-phospho-L-tyrosyl-[protein] + ADP + H(+)</text>
        <dbReference type="Rhea" id="RHEA:10596"/>
        <dbReference type="Rhea" id="RHEA-COMP:10136"/>
        <dbReference type="Rhea" id="RHEA-COMP:20101"/>
        <dbReference type="ChEBI" id="CHEBI:15378"/>
        <dbReference type="ChEBI" id="CHEBI:30616"/>
        <dbReference type="ChEBI" id="CHEBI:46858"/>
        <dbReference type="ChEBI" id="CHEBI:61978"/>
        <dbReference type="ChEBI" id="CHEBI:456216"/>
        <dbReference type="EC" id="2.7.12.2"/>
    </reaction>
</comment>
<dbReference type="EMBL" id="CP099490">
    <property type="protein sequence ID" value="USQ75545.1"/>
    <property type="molecule type" value="Genomic_DNA"/>
</dbReference>
<evidence type="ECO:0000256" key="9">
    <source>
        <dbReference type="ARBA" id="ARBA00051693"/>
    </source>
</evidence>
<keyword evidence="11" id="KW-1133">Transmembrane helix</keyword>
<feature type="domain" description="Protein kinase" evidence="12">
    <location>
        <begin position="9"/>
        <end position="252"/>
    </location>
</feature>
<organism evidence="13 14">
    <name type="scientific">Ornithinimicrobium cryptoxanthini</name>
    <dbReference type="NCBI Taxonomy" id="2934161"/>
    <lineage>
        <taxon>Bacteria</taxon>
        <taxon>Bacillati</taxon>
        <taxon>Actinomycetota</taxon>
        <taxon>Actinomycetes</taxon>
        <taxon>Micrococcales</taxon>
        <taxon>Ornithinimicrobiaceae</taxon>
        <taxon>Ornithinimicrobium</taxon>
    </lineage>
</organism>
<keyword evidence="11" id="KW-0472">Membrane</keyword>
<dbReference type="PANTHER" id="PTHR48013:SF9">
    <property type="entry name" value="DUAL SPECIFICITY MITOGEN-ACTIVATED PROTEIN KINASE KINASE 5"/>
    <property type="match status" value="1"/>
</dbReference>
<sequence>MGDIFAGRYELVDPLGEGGAGVVWRVWDPRGQRYLAAKVLRQVDAASLLRFIREQTVRIEHPHVLTPLGWAGEDAKVLFTMPIVRGGSMATLIGDFGPLPPRLAATLLDQLLEALDQIHGQGVVHRDVKPANLLLDATGAARPHLRLSDFGVATAVDEPRLTHGPVTLGTRGYLAPECHQPGWEPDPRADLYAAGMVAVEMVTGTRPSLSRPLDALAGVAVPEGLAEVIRGLGEFDPARRTPTAARARQGLALTGLVGGDPADVVGEIEIFDQVPELPTGWGPDGPEAAAQPASAAVTPQSPPPEDRAGLLLAVALLVGGGLVLLLAAYLAWG</sequence>
<dbReference type="InterPro" id="IPR011009">
    <property type="entry name" value="Kinase-like_dom_sf"/>
</dbReference>
<dbReference type="Gene3D" id="3.30.200.20">
    <property type="entry name" value="Phosphorylase Kinase, domain 1"/>
    <property type="match status" value="1"/>
</dbReference>
<dbReference type="SUPFAM" id="SSF56112">
    <property type="entry name" value="Protein kinase-like (PK-like)"/>
    <property type="match status" value="1"/>
</dbReference>
<evidence type="ECO:0000256" key="11">
    <source>
        <dbReference type="SAM" id="Phobius"/>
    </source>
</evidence>
<dbReference type="CDD" id="cd14014">
    <property type="entry name" value="STKc_PknB_like"/>
    <property type="match status" value="1"/>
</dbReference>
<keyword evidence="2" id="KW-0547">Nucleotide-binding</keyword>
<dbReference type="Proteomes" id="UP001056535">
    <property type="component" value="Chromosome"/>
</dbReference>
<evidence type="ECO:0000256" key="10">
    <source>
        <dbReference type="SAM" id="MobiDB-lite"/>
    </source>
</evidence>
<dbReference type="EC" id="2.7.12.2" evidence="6"/>
<evidence type="ECO:0000313" key="14">
    <source>
        <dbReference type="Proteomes" id="UP001056535"/>
    </source>
</evidence>
<evidence type="ECO:0000256" key="4">
    <source>
        <dbReference type="ARBA" id="ARBA00022840"/>
    </source>
</evidence>
<proteinExistence type="inferred from homology"/>
<evidence type="ECO:0000259" key="12">
    <source>
        <dbReference type="PROSITE" id="PS50011"/>
    </source>
</evidence>
<evidence type="ECO:0000256" key="2">
    <source>
        <dbReference type="ARBA" id="ARBA00022741"/>
    </source>
</evidence>
<feature type="region of interest" description="Disordered" evidence="10">
    <location>
        <begin position="277"/>
        <end position="302"/>
    </location>
</feature>
<keyword evidence="1" id="KW-0808">Transferase</keyword>
<dbReference type="Pfam" id="PF00069">
    <property type="entry name" value="Pkinase"/>
    <property type="match status" value="1"/>
</dbReference>
<evidence type="ECO:0000256" key="3">
    <source>
        <dbReference type="ARBA" id="ARBA00022777"/>
    </source>
</evidence>
<keyword evidence="4" id="KW-0067">ATP-binding</keyword>
<dbReference type="PROSITE" id="PS00108">
    <property type="entry name" value="PROTEIN_KINASE_ST"/>
    <property type="match status" value="1"/>
</dbReference>
<evidence type="ECO:0000256" key="6">
    <source>
        <dbReference type="ARBA" id="ARBA00038999"/>
    </source>
</evidence>
<keyword evidence="14" id="KW-1185">Reference proteome</keyword>
<dbReference type="InterPro" id="IPR000719">
    <property type="entry name" value="Prot_kinase_dom"/>
</dbReference>
<protein>
    <recommendedName>
        <fullName evidence="6">mitogen-activated protein kinase kinase</fullName>
        <ecNumber evidence="6">2.7.12.2</ecNumber>
    </recommendedName>
</protein>
<evidence type="ECO:0000256" key="8">
    <source>
        <dbReference type="ARBA" id="ARBA00049299"/>
    </source>
</evidence>
<comment type="catalytic activity">
    <reaction evidence="8">
        <text>L-threonyl-[protein] + ATP = O-phospho-L-threonyl-[protein] + ADP + H(+)</text>
        <dbReference type="Rhea" id="RHEA:46608"/>
        <dbReference type="Rhea" id="RHEA-COMP:11060"/>
        <dbReference type="Rhea" id="RHEA-COMP:11605"/>
        <dbReference type="ChEBI" id="CHEBI:15378"/>
        <dbReference type="ChEBI" id="CHEBI:30013"/>
        <dbReference type="ChEBI" id="CHEBI:30616"/>
        <dbReference type="ChEBI" id="CHEBI:61977"/>
        <dbReference type="ChEBI" id="CHEBI:456216"/>
        <dbReference type="EC" id="2.7.12.2"/>
    </reaction>
</comment>
<dbReference type="RefSeq" id="WP_252619971.1">
    <property type="nucleotide sequence ID" value="NZ_CP099490.1"/>
</dbReference>
<comment type="catalytic activity">
    <reaction evidence="7">
        <text>L-seryl-[protein] + ATP = O-phospho-L-seryl-[protein] + ADP + H(+)</text>
        <dbReference type="Rhea" id="RHEA:17989"/>
        <dbReference type="Rhea" id="RHEA-COMP:9863"/>
        <dbReference type="Rhea" id="RHEA-COMP:11604"/>
        <dbReference type="ChEBI" id="CHEBI:15378"/>
        <dbReference type="ChEBI" id="CHEBI:29999"/>
        <dbReference type="ChEBI" id="CHEBI:30616"/>
        <dbReference type="ChEBI" id="CHEBI:83421"/>
        <dbReference type="ChEBI" id="CHEBI:456216"/>
        <dbReference type="EC" id="2.7.12.2"/>
    </reaction>
</comment>